<sequence length="318" mass="34946">MTSRIISKKRKRHSPSPAAPSRKNPIATTVKGLHKAKDDFTGAPVADDTLWYLTVNTPSEDTWTYHGPTKTFAALVPVIESTIRASTSVTAMPKWQKLLADDAEEQENQATEREIHGDAFVDSRLAQGKLRAKLLDVGITTFVIPRVLFQAEEGGVQTILQIEREVNPAVYRMLPAPVYTVSCEGPVPNEHMLMTEAEKGRQLEFMRASGKAPTLPAPRSTTSRIVGSFASTAAARSAATETMEELLEGTEEWKITRNEAWGAEKKKRKKPKKPVKPTGQGETEKNGQATGGLLMAMTPDGRWEVKIKYEEDCLAGTS</sequence>
<gene>
    <name evidence="2" type="ORF">PDIGIT_LOCUS14437</name>
</gene>
<proteinExistence type="predicted"/>
<keyword evidence="3" id="KW-1185">Reference proteome</keyword>
<evidence type="ECO:0000256" key="1">
    <source>
        <dbReference type="SAM" id="MobiDB-lite"/>
    </source>
</evidence>
<dbReference type="EMBL" id="CAOQHR010000011">
    <property type="protein sequence ID" value="CAI6341243.1"/>
    <property type="molecule type" value="Genomic_DNA"/>
</dbReference>
<dbReference type="OrthoDB" id="443772at2759"/>
<dbReference type="Proteomes" id="UP001152607">
    <property type="component" value="Unassembled WGS sequence"/>
</dbReference>
<accession>A0A9W4UQQ2</accession>
<dbReference type="AlphaFoldDB" id="A0A9W4UQQ2"/>
<evidence type="ECO:0000313" key="2">
    <source>
        <dbReference type="EMBL" id="CAI6341243.1"/>
    </source>
</evidence>
<feature type="compositionally biased region" description="Basic residues" evidence="1">
    <location>
        <begin position="1"/>
        <end position="14"/>
    </location>
</feature>
<organism evidence="2 3">
    <name type="scientific">Periconia digitata</name>
    <dbReference type="NCBI Taxonomy" id="1303443"/>
    <lineage>
        <taxon>Eukaryota</taxon>
        <taxon>Fungi</taxon>
        <taxon>Dikarya</taxon>
        <taxon>Ascomycota</taxon>
        <taxon>Pezizomycotina</taxon>
        <taxon>Dothideomycetes</taxon>
        <taxon>Pleosporomycetidae</taxon>
        <taxon>Pleosporales</taxon>
        <taxon>Massarineae</taxon>
        <taxon>Periconiaceae</taxon>
        <taxon>Periconia</taxon>
    </lineage>
</organism>
<feature type="region of interest" description="Disordered" evidence="1">
    <location>
        <begin position="1"/>
        <end position="25"/>
    </location>
</feature>
<feature type="region of interest" description="Disordered" evidence="1">
    <location>
        <begin position="258"/>
        <end position="297"/>
    </location>
</feature>
<reference evidence="2" key="1">
    <citation type="submission" date="2023-01" db="EMBL/GenBank/DDBJ databases">
        <authorList>
            <person name="Van Ghelder C."/>
            <person name="Rancurel C."/>
        </authorList>
    </citation>
    <scope>NUCLEOTIDE SEQUENCE</scope>
    <source>
        <strain evidence="2">CNCM I-4278</strain>
    </source>
</reference>
<protein>
    <submittedName>
        <fullName evidence="2">Uncharacterized protein</fullName>
    </submittedName>
</protein>
<name>A0A9W4UQQ2_9PLEO</name>
<evidence type="ECO:0000313" key="3">
    <source>
        <dbReference type="Proteomes" id="UP001152607"/>
    </source>
</evidence>
<feature type="compositionally biased region" description="Basic residues" evidence="1">
    <location>
        <begin position="265"/>
        <end position="275"/>
    </location>
</feature>
<comment type="caution">
    <text evidence="2">The sequence shown here is derived from an EMBL/GenBank/DDBJ whole genome shotgun (WGS) entry which is preliminary data.</text>
</comment>